<accession>A0ACC1K4A4</accession>
<sequence>MKLTILISLLAAAAAQVSAGRCPHVNPVPDPAPAPSDTATPAPTGGAPPAPGNPDVYYAVTLDQLNKAVPDAAADNYCSLNDRPKSCVNNKIAVDAINKAMTKYQIKRRGEAVAVIATMALESGYWQYNMNDTPGRPGQGTRAMLMYNFVYEYAKYLFPDAVKAEWKGLEFGTAENNKTMNDVAAMVIADEPTSFGAGFWYLSKSTTGFYNNDAALRDGNVDDFKGYLVDGIHTTAAEERITIWNKFNEAL</sequence>
<dbReference type="Proteomes" id="UP001140234">
    <property type="component" value="Unassembled WGS sequence"/>
</dbReference>
<organism evidence="1 2">
    <name type="scientific">Coemansia nantahalensis</name>
    <dbReference type="NCBI Taxonomy" id="2789366"/>
    <lineage>
        <taxon>Eukaryota</taxon>
        <taxon>Fungi</taxon>
        <taxon>Fungi incertae sedis</taxon>
        <taxon>Zoopagomycota</taxon>
        <taxon>Kickxellomycotina</taxon>
        <taxon>Kickxellomycetes</taxon>
        <taxon>Kickxellales</taxon>
        <taxon>Kickxellaceae</taxon>
        <taxon>Coemansia</taxon>
    </lineage>
</organism>
<keyword evidence="2" id="KW-1185">Reference proteome</keyword>
<protein>
    <submittedName>
        <fullName evidence="1">Uncharacterized protein</fullName>
    </submittedName>
</protein>
<dbReference type="EMBL" id="JANBUJ010000279">
    <property type="protein sequence ID" value="KAJ2773044.1"/>
    <property type="molecule type" value="Genomic_DNA"/>
</dbReference>
<evidence type="ECO:0000313" key="2">
    <source>
        <dbReference type="Proteomes" id="UP001140234"/>
    </source>
</evidence>
<evidence type="ECO:0000313" key="1">
    <source>
        <dbReference type="EMBL" id="KAJ2773044.1"/>
    </source>
</evidence>
<gene>
    <name evidence="1" type="ORF">IWQ57_001486</name>
</gene>
<name>A0ACC1K4A4_9FUNG</name>
<reference evidence="1" key="1">
    <citation type="submission" date="2022-07" db="EMBL/GenBank/DDBJ databases">
        <title>Phylogenomic reconstructions and comparative analyses of Kickxellomycotina fungi.</title>
        <authorList>
            <person name="Reynolds N.K."/>
            <person name="Stajich J.E."/>
            <person name="Barry K."/>
            <person name="Grigoriev I.V."/>
            <person name="Crous P."/>
            <person name="Smith M.E."/>
        </authorList>
    </citation>
    <scope>NUCLEOTIDE SEQUENCE</scope>
    <source>
        <strain evidence="1">CBS 109366</strain>
    </source>
</reference>
<proteinExistence type="predicted"/>
<comment type="caution">
    <text evidence="1">The sequence shown here is derived from an EMBL/GenBank/DDBJ whole genome shotgun (WGS) entry which is preliminary data.</text>
</comment>